<feature type="non-terminal residue" evidence="1">
    <location>
        <position position="118"/>
    </location>
</feature>
<evidence type="ECO:0000313" key="2">
    <source>
        <dbReference type="Proteomes" id="UP000601435"/>
    </source>
</evidence>
<feature type="non-terminal residue" evidence="1">
    <location>
        <position position="1"/>
    </location>
</feature>
<accession>A0A812NM50</accession>
<sequence length="118" mass="12537">DGGKIEESSLQLAAPGTVGELFIGGDCLASGYIKNPEKTEAAFFNFPGLCPRAPEGASPFTLYKTGDLCKVEHGVFHYMGRNDFQVKISGVRIECEEVSAVLKTHPVVGDALVTAFDG</sequence>
<gene>
    <name evidence="1" type="primary">acvA</name>
    <name evidence="1" type="ORF">SNEC2469_LOCUS7825</name>
</gene>
<dbReference type="GO" id="GO:0044550">
    <property type="term" value="P:secondary metabolite biosynthetic process"/>
    <property type="evidence" value="ECO:0007669"/>
    <property type="project" value="TreeGrafter"/>
</dbReference>
<dbReference type="Gene3D" id="3.40.50.12780">
    <property type="entry name" value="N-terminal domain of ligase-like"/>
    <property type="match status" value="1"/>
</dbReference>
<dbReference type="GO" id="GO:0043041">
    <property type="term" value="P:amino acid activation for nonribosomal peptide biosynthetic process"/>
    <property type="evidence" value="ECO:0007669"/>
    <property type="project" value="TreeGrafter"/>
</dbReference>
<keyword evidence="2" id="KW-1185">Reference proteome</keyword>
<evidence type="ECO:0000313" key="1">
    <source>
        <dbReference type="EMBL" id="CAE7314151.1"/>
    </source>
</evidence>
<proteinExistence type="predicted"/>
<organism evidence="1 2">
    <name type="scientific">Symbiodinium necroappetens</name>
    <dbReference type="NCBI Taxonomy" id="1628268"/>
    <lineage>
        <taxon>Eukaryota</taxon>
        <taxon>Sar</taxon>
        <taxon>Alveolata</taxon>
        <taxon>Dinophyceae</taxon>
        <taxon>Suessiales</taxon>
        <taxon>Symbiodiniaceae</taxon>
        <taxon>Symbiodinium</taxon>
    </lineage>
</organism>
<dbReference type="SUPFAM" id="SSF56801">
    <property type="entry name" value="Acetyl-CoA synthetase-like"/>
    <property type="match status" value="1"/>
</dbReference>
<comment type="caution">
    <text evidence="1">The sequence shown here is derived from an EMBL/GenBank/DDBJ whole genome shotgun (WGS) entry which is preliminary data.</text>
</comment>
<dbReference type="Gene3D" id="3.30.300.30">
    <property type="match status" value="1"/>
</dbReference>
<dbReference type="AlphaFoldDB" id="A0A812NM50"/>
<dbReference type="Proteomes" id="UP000601435">
    <property type="component" value="Unassembled WGS sequence"/>
</dbReference>
<dbReference type="GO" id="GO:0031177">
    <property type="term" value="F:phosphopantetheine binding"/>
    <property type="evidence" value="ECO:0007669"/>
    <property type="project" value="TreeGrafter"/>
</dbReference>
<dbReference type="InterPro" id="IPR045851">
    <property type="entry name" value="AMP-bd_C_sf"/>
</dbReference>
<dbReference type="OrthoDB" id="408177at2759"/>
<name>A0A812NM50_9DINO</name>
<dbReference type="PANTHER" id="PTHR45527">
    <property type="entry name" value="NONRIBOSOMAL PEPTIDE SYNTHETASE"/>
    <property type="match status" value="1"/>
</dbReference>
<protein>
    <submittedName>
        <fullName evidence="1">AcvA protein</fullName>
    </submittedName>
</protein>
<dbReference type="GO" id="GO:0005737">
    <property type="term" value="C:cytoplasm"/>
    <property type="evidence" value="ECO:0007669"/>
    <property type="project" value="TreeGrafter"/>
</dbReference>
<dbReference type="EMBL" id="CAJNJA010013143">
    <property type="protein sequence ID" value="CAE7314151.1"/>
    <property type="molecule type" value="Genomic_DNA"/>
</dbReference>
<dbReference type="InterPro" id="IPR042099">
    <property type="entry name" value="ANL_N_sf"/>
</dbReference>
<dbReference type="PANTHER" id="PTHR45527:SF1">
    <property type="entry name" value="FATTY ACID SYNTHASE"/>
    <property type="match status" value="1"/>
</dbReference>
<reference evidence="1" key="1">
    <citation type="submission" date="2021-02" db="EMBL/GenBank/DDBJ databases">
        <authorList>
            <person name="Dougan E. K."/>
            <person name="Rhodes N."/>
            <person name="Thang M."/>
            <person name="Chan C."/>
        </authorList>
    </citation>
    <scope>NUCLEOTIDE SEQUENCE</scope>
</reference>